<keyword evidence="2" id="KW-0238">DNA-binding</keyword>
<dbReference type="InterPro" id="IPR036390">
    <property type="entry name" value="WH_DNA-bd_sf"/>
</dbReference>
<dbReference type="Pfam" id="PF01638">
    <property type="entry name" value="HxlR"/>
    <property type="match status" value="1"/>
</dbReference>
<evidence type="ECO:0000259" key="4">
    <source>
        <dbReference type="PROSITE" id="PS51118"/>
    </source>
</evidence>
<evidence type="ECO:0000256" key="1">
    <source>
        <dbReference type="ARBA" id="ARBA00023015"/>
    </source>
</evidence>
<proteinExistence type="predicted"/>
<dbReference type="Gene3D" id="1.10.10.10">
    <property type="entry name" value="Winged helix-like DNA-binding domain superfamily/Winged helix DNA-binding domain"/>
    <property type="match status" value="1"/>
</dbReference>
<evidence type="ECO:0000313" key="5">
    <source>
        <dbReference type="EMBL" id="PST83811.1"/>
    </source>
</evidence>
<dbReference type="EMBL" id="PYLS01000005">
    <property type="protein sequence ID" value="PST83811.1"/>
    <property type="molecule type" value="Genomic_DNA"/>
</dbReference>
<keyword evidence="1" id="KW-0805">Transcription regulation</keyword>
<feature type="domain" description="HTH hxlR-type" evidence="4">
    <location>
        <begin position="21"/>
        <end position="119"/>
    </location>
</feature>
<dbReference type="AlphaFoldDB" id="A0A2T3HN49"/>
<protein>
    <submittedName>
        <fullName evidence="5">Transcriptional regulator</fullName>
    </submittedName>
</protein>
<evidence type="ECO:0000313" key="6">
    <source>
        <dbReference type="Proteomes" id="UP000240912"/>
    </source>
</evidence>
<keyword evidence="6" id="KW-1185">Reference proteome</keyword>
<organism evidence="5 6">
    <name type="scientific">Pedobacter yulinensis</name>
    <dbReference type="NCBI Taxonomy" id="2126353"/>
    <lineage>
        <taxon>Bacteria</taxon>
        <taxon>Pseudomonadati</taxon>
        <taxon>Bacteroidota</taxon>
        <taxon>Sphingobacteriia</taxon>
        <taxon>Sphingobacteriales</taxon>
        <taxon>Sphingobacteriaceae</taxon>
        <taxon>Pedobacter</taxon>
    </lineage>
</organism>
<dbReference type="SUPFAM" id="SSF46785">
    <property type="entry name" value="Winged helix' DNA-binding domain"/>
    <property type="match status" value="1"/>
</dbReference>
<dbReference type="Proteomes" id="UP000240912">
    <property type="component" value="Unassembled WGS sequence"/>
</dbReference>
<dbReference type="OrthoDB" id="7678715at2"/>
<evidence type="ECO:0000256" key="3">
    <source>
        <dbReference type="ARBA" id="ARBA00023163"/>
    </source>
</evidence>
<reference evidence="5 6" key="1">
    <citation type="submission" date="2018-03" db="EMBL/GenBank/DDBJ databases">
        <authorList>
            <person name="Keele B.F."/>
        </authorList>
    </citation>
    <scope>NUCLEOTIDE SEQUENCE [LARGE SCALE GENOMIC DNA]</scope>
    <source>
        <strain evidence="5 6">YL28-9</strain>
    </source>
</reference>
<dbReference type="RefSeq" id="WP_107216077.1">
    <property type="nucleotide sequence ID" value="NZ_KZ686269.1"/>
</dbReference>
<evidence type="ECO:0000256" key="2">
    <source>
        <dbReference type="ARBA" id="ARBA00023125"/>
    </source>
</evidence>
<dbReference type="PROSITE" id="PS51118">
    <property type="entry name" value="HTH_HXLR"/>
    <property type="match status" value="1"/>
</dbReference>
<sequence length="133" mass="15151">MSKRKETSTNSLNKAILSSFCGVVHALDLIGGRWKLLILYKLGTNRKRFSELRDQLPNISERMLTLQLKELQRDHLIKRTVYAEVPARVEYELTDTGMALSPIWQDLEKWGEAHRKTFGAAAATAQPDRLNAV</sequence>
<gene>
    <name evidence="5" type="ORF">C7T94_11150</name>
</gene>
<keyword evidence="3" id="KW-0804">Transcription</keyword>
<dbReference type="InterPro" id="IPR002577">
    <property type="entry name" value="HTH_HxlR"/>
</dbReference>
<dbReference type="GO" id="GO:0003677">
    <property type="term" value="F:DNA binding"/>
    <property type="evidence" value="ECO:0007669"/>
    <property type="project" value="UniProtKB-KW"/>
</dbReference>
<name>A0A2T3HN49_9SPHI</name>
<dbReference type="PANTHER" id="PTHR33204">
    <property type="entry name" value="TRANSCRIPTIONAL REGULATOR, MARR FAMILY"/>
    <property type="match status" value="1"/>
</dbReference>
<comment type="caution">
    <text evidence="5">The sequence shown here is derived from an EMBL/GenBank/DDBJ whole genome shotgun (WGS) entry which is preliminary data.</text>
</comment>
<accession>A0A2T3HN49</accession>
<dbReference type="InterPro" id="IPR036388">
    <property type="entry name" value="WH-like_DNA-bd_sf"/>
</dbReference>
<dbReference type="PANTHER" id="PTHR33204:SF29">
    <property type="entry name" value="TRANSCRIPTIONAL REGULATOR"/>
    <property type="match status" value="1"/>
</dbReference>